<dbReference type="Pfam" id="PF00067">
    <property type="entry name" value="p450"/>
    <property type="match status" value="1"/>
</dbReference>
<evidence type="ECO:0000256" key="8">
    <source>
        <dbReference type="ARBA" id="ARBA00023033"/>
    </source>
</evidence>
<evidence type="ECO:0000256" key="6">
    <source>
        <dbReference type="ARBA" id="ARBA00023002"/>
    </source>
</evidence>
<evidence type="ECO:0000256" key="7">
    <source>
        <dbReference type="ARBA" id="ARBA00023004"/>
    </source>
</evidence>
<keyword evidence="8 10" id="KW-0503">Monooxygenase</keyword>
<comment type="pathway">
    <text evidence="2">Secondary metabolite biosynthesis.</text>
</comment>
<dbReference type="CDD" id="cd11065">
    <property type="entry name" value="CYP64-like"/>
    <property type="match status" value="1"/>
</dbReference>
<keyword evidence="12" id="KW-1185">Reference proteome</keyword>
<comment type="similarity">
    <text evidence="3 10">Belongs to the cytochrome P450 family.</text>
</comment>
<keyword evidence="7 9" id="KW-0408">Iron</keyword>
<dbReference type="GO" id="GO:0004497">
    <property type="term" value="F:monooxygenase activity"/>
    <property type="evidence" value="ECO:0007669"/>
    <property type="project" value="UniProtKB-KW"/>
</dbReference>
<dbReference type="Proteomes" id="UP000054538">
    <property type="component" value="Unassembled WGS sequence"/>
</dbReference>
<evidence type="ECO:0000256" key="10">
    <source>
        <dbReference type="RuleBase" id="RU000461"/>
    </source>
</evidence>
<dbReference type="InterPro" id="IPR002401">
    <property type="entry name" value="Cyt_P450_E_grp-I"/>
</dbReference>
<keyword evidence="6 10" id="KW-0560">Oxidoreductase</keyword>
<evidence type="ECO:0000256" key="5">
    <source>
        <dbReference type="ARBA" id="ARBA00022723"/>
    </source>
</evidence>
<dbReference type="PANTHER" id="PTHR46300:SF7">
    <property type="entry name" value="P450, PUTATIVE (EUROFUNG)-RELATED"/>
    <property type="match status" value="1"/>
</dbReference>
<dbReference type="AlphaFoldDB" id="A0A0D0DSX3"/>
<keyword evidence="4 9" id="KW-0349">Heme</keyword>
<evidence type="ECO:0000256" key="3">
    <source>
        <dbReference type="ARBA" id="ARBA00010617"/>
    </source>
</evidence>
<dbReference type="GO" id="GO:0005506">
    <property type="term" value="F:iron ion binding"/>
    <property type="evidence" value="ECO:0007669"/>
    <property type="project" value="InterPro"/>
</dbReference>
<evidence type="ECO:0000256" key="1">
    <source>
        <dbReference type="ARBA" id="ARBA00001971"/>
    </source>
</evidence>
<feature type="binding site" description="axial binding residue" evidence="9">
    <location>
        <position position="446"/>
    </location>
    <ligand>
        <name>heme</name>
        <dbReference type="ChEBI" id="CHEBI:30413"/>
    </ligand>
    <ligandPart>
        <name>Fe</name>
        <dbReference type="ChEBI" id="CHEBI:18248"/>
    </ligandPart>
</feature>
<dbReference type="InterPro" id="IPR050364">
    <property type="entry name" value="Cytochrome_P450_fung"/>
</dbReference>
<dbReference type="PANTHER" id="PTHR46300">
    <property type="entry name" value="P450, PUTATIVE (EUROFUNG)-RELATED-RELATED"/>
    <property type="match status" value="1"/>
</dbReference>
<proteinExistence type="inferred from homology"/>
<evidence type="ECO:0008006" key="13">
    <source>
        <dbReference type="Google" id="ProtNLM"/>
    </source>
</evidence>
<dbReference type="STRING" id="930991.A0A0D0DSX3"/>
<dbReference type="PRINTS" id="PR00385">
    <property type="entry name" value="P450"/>
</dbReference>
<keyword evidence="5 9" id="KW-0479">Metal-binding</keyword>
<dbReference type="InterPro" id="IPR001128">
    <property type="entry name" value="Cyt_P450"/>
</dbReference>
<accession>A0A0D0DSX3</accession>
<evidence type="ECO:0000256" key="2">
    <source>
        <dbReference type="ARBA" id="ARBA00005179"/>
    </source>
</evidence>
<dbReference type="SUPFAM" id="SSF48264">
    <property type="entry name" value="Cytochrome P450"/>
    <property type="match status" value="1"/>
</dbReference>
<organism evidence="11 12">
    <name type="scientific">Paxillus rubicundulus Ve08.2h10</name>
    <dbReference type="NCBI Taxonomy" id="930991"/>
    <lineage>
        <taxon>Eukaryota</taxon>
        <taxon>Fungi</taxon>
        <taxon>Dikarya</taxon>
        <taxon>Basidiomycota</taxon>
        <taxon>Agaricomycotina</taxon>
        <taxon>Agaricomycetes</taxon>
        <taxon>Agaricomycetidae</taxon>
        <taxon>Boletales</taxon>
        <taxon>Paxilineae</taxon>
        <taxon>Paxillaceae</taxon>
        <taxon>Paxillus</taxon>
    </lineage>
</organism>
<dbReference type="HOGENOM" id="CLU_001570_2_3_1"/>
<evidence type="ECO:0000313" key="12">
    <source>
        <dbReference type="Proteomes" id="UP000054538"/>
    </source>
</evidence>
<dbReference type="InParanoid" id="A0A0D0DSX3"/>
<dbReference type="OrthoDB" id="2789670at2759"/>
<reference evidence="11 12" key="1">
    <citation type="submission" date="2014-04" db="EMBL/GenBank/DDBJ databases">
        <authorList>
            <consortium name="DOE Joint Genome Institute"/>
            <person name="Kuo A."/>
            <person name="Kohler A."/>
            <person name="Jargeat P."/>
            <person name="Nagy L.G."/>
            <person name="Floudas D."/>
            <person name="Copeland A."/>
            <person name="Barry K.W."/>
            <person name="Cichocki N."/>
            <person name="Veneault-Fourrey C."/>
            <person name="LaButti K."/>
            <person name="Lindquist E.A."/>
            <person name="Lipzen A."/>
            <person name="Lundell T."/>
            <person name="Morin E."/>
            <person name="Murat C."/>
            <person name="Sun H."/>
            <person name="Tunlid A."/>
            <person name="Henrissat B."/>
            <person name="Grigoriev I.V."/>
            <person name="Hibbett D.S."/>
            <person name="Martin F."/>
            <person name="Nordberg H.P."/>
            <person name="Cantor M.N."/>
            <person name="Hua S.X."/>
        </authorList>
    </citation>
    <scope>NUCLEOTIDE SEQUENCE [LARGE SCALE GENOMIC DNA]</scope>
    <source>
        <strain evidence="11 12">Ve08.2h10</strain>
    </source>
</reference>
<evidence type="ECO:0000256" key="9">
    <source>
        <dbReference type="PIRSR" id="PIRSR602401-1"/>
    </source>
</evidence>
<dbReference type="PROSITE" id="PS00086">
    <property type="entry name" value="CYTOCHROME_P450"/>
    <property type="match status" value="1"/>
</dbReference>
<protein>
    <recommendedName>
        <fullName evidence="13">Cytochrome P450</fullName>
    </recommendedName>
</protein>
<dbReference type="GO" id="GO:0016705">
    <property type="term" value="F:oxidoreductase activity, acting on paired donors, with incorporation or reduction of molecular oxygen"/>
    <property type="evidence" value="ECO:0007669"/>
    <property type="project" value="InterPro"/>
</dbReference>
<name>A0A0D0DSX3_9AGAM</name>
<dbReference type="EMBL" id="KN824971">
    <property type="protein sequence ID" value="KIK96738.1"/>
    <property type="molecule type" value="Genomic_DNA"/>
</dbReference>
<reference evidence="12" key="2">
    <citation type="submission" date="2015-01" db="EMBL/GenBank/DDBJ databases">
        <title>Evolutionary Origins and Diversification of the Mycorrhizal Mutualists.</title>
        <authorList>
            <consortium name="DOE Joint Genome Institute"/>
            <consortium name="Mycorrhizal Genomics Consortium"/>
            <person name="Kohler A."/>
            <person name="Kuo A."/>
            <person name="Nagy L.G."/>
            <person name="Floudas D."/>
            <person name="Copeland A."/>
            <person name="Barry K.W."/>
            <person name="Cichocki N."/>
            <person name="Veneault-Fourrey C."/>
            <person name="LaButti K."/>
            <person name="Lindquist E.A."/>
            <person name="Lipzen A."/>
            <person name="Lundell T."/>
            <person name="Morin E."/>
            <person name="Murat C."/>
            <person name="Riley R."/>
            <person name="Ohm R."/>
            <person name="Sun H."/>
            <person name="Tunlid A."/>
            <person name="Henrissat B."/>
            <person name="Grigoriev I.V."/>
            <person name="Hibbett D.S."/>
            <person name="Martin F."/>
        </authorList>
    </citation>
    <scope>NUCLEOTIDE SEQUENCE [LARGE SCALE GENOMIC DNA]</scope>
    <source>
        <strain evidence="12">Ve08.2h10</strain>
    </source>
</reference>
<dbReference type="GO" id="GO:0020037">
    <property type="term" value="F:heme binding"/>
    <property type="evidence" value="ECO:0007669"/>
    <property type="project" value="InterPro"/>
</dbReference>
<evidence type="ECO:0000313" key="11">
    <source>
        <dbReference type="EMBL" id="KIK96738.1"/>
    </source>
</evidence>
<dbReference type="PRINTS" id="PR00463">
    <property type="entry name" value="EP450I"/>
</dbReference>
<gene>
    <name evidence="11" type="ORF">PAXRUDRAFT_10627</name>
</gene>
<dbReference type="InterPro" id="IPR036396">
    <property type="entry name" value="Cyt_P450_sf"/>
</dbReference>
<evidence type="ECO:0000256" key="4">
    <source>
        <dbReference type="ARBA" id="ARBA00022617"/>
    </source>
</evidence>
<dbReference type="Gene3D" id="1.10.630.10">
    <property type="entry name" value="Cytochrome P450"/>
    <property type="match status" value="1"/>
</dbReference>
<dbReference type="InterPro" id="IPR017972">
    <property type="entry name" value="Cyt_P450_CS"/>
</dbReference>
<sequence>MSSSVNLRVVLTLAAVGAGMTVAVNLFEGQWRKARGFLPLPPGPIPIPFLGSVLSIDASRPWVTYADWAARYGDIFMIRVLSQDIIVINSEKIAQDLLDRRSAVYSDRPYIATRDPFGWSFNFGWTSYGDKWRSQRRMFHQVFRADAALAFRPLQLRKARQLVSDILKSPVDYPLHIQRFSAAVIMSLVYDYEIAPKRDHLVELFERGNSLAMEGLTPETASVVAAFPFLLSLPEWFPGCGIRRKAALSKKCAIQMISEPFEYAARHEANGSTAPAMALDLLRSTKGDSGPLYQQLVKETCATTFVAGAESSTSTLHWFLLAMLQHPEVQQRAQAEIDAVVGTNRLPEFDDRASLPYVEAVLRETLRMYPVAPLGLPHATTIDDVYEGLFIPKGSAVVANIWAMHHNEEMYPEPNVFKPERFFANGELNDEKSTASHSFGFGRRMCPGRYVADASAWAAIVSILAQLNISNAVDEQGRVINFTPEFTCGVTTAPVPFPCSITPRRPVMDIGKASATGFSHGISQG</sequence>
<comment type="cofactor">
    <cofactor evidence="1 9">
        <name>heme</name>
        <dbReference type="ChEBI" id="CHEBI:30413"/>
    </cofactor>
</comment>